<feature type="compositionally biased region" description="Polar residues" evidence="1">
    <location>
        <begin position="81"/>
        <end position="98"/>
    </location>
</feature>
<feature type="region of interest" description="Disordered" evidence="1">
    <location>
        <begin position="372"/>
        <end position="409"/>
    </location>
</feature>
<organism evidence="3 4">
    <name type="scientific">Cyphellophora europaea (strain CBS 101466)</name>
    <name type="common">Phialophora europaea</name>
    <dbReference type="NCBI Taxonomy" id="1220924"/>
    <lineage>
        <taxon>Eukaryota</taxon>
        <taxon>Fungi</taxon>
        <taxon>Dikarya</taxon>
        <taxon>Ascomycota</taxon>
        <taxon>Pezizomycotina</taxon>
        <taxon>Eurotiomycetes</taxon>
        <taxon>Chaetothyriomycetidae</taxon>
        <taxon>Chaetothyriales</taxon>
        <taxon>Cyphellophoraceae</taxon>
        <taxon>Cyphellophora</taxon>
    </lineage>
</organism>
<dbReference type="InterPro" id="IPR000467">
    <property type="entry name" value="G_patch_dom"/>
</dbReference>
<feature type="compositionally biased region" description="Polar residues" evidence="1">
    <location>
        <begin position="632"/>
        <end position="655"/>
    </location>
</feature>
<dbReference type="EMBL" id="KB822712">
    <property type="protein sequence ID" value="ETN45282.1"/>
    <property type="molecule type" value="Genomic_DNA"/>
</dbReference>
<dbReference type="STRING" id="1220924.W2S9D5"/>
<name>W2S9D5_CYPE1</name>
<dbReference type="AlphaFoldDB" id="W2S9D5"/>
<feature type="compositionally biased region" description="Basic and acidic residues" evidence="1">
    <location>
        <begin position="656"/>
        <end position="678"/>
    </location>
</feature>
<dbReference type="VEuPathDB" id="FungiDB:HMPREF1541_09113"/>
<dbReference type="Pfam" id="PF07713">
    <property type="entry name" value="DUF1604"/>
    <property type="match status" value="1"/>
</dbReference>
<feature type="region of interest" description="Disordered" evidence="1">
    <location>
        <begin position="236"/>
        <end position="314"/>
    </location>
</feature>
<evidence type="ECO:0000313" key="4">
    <source>
        <dbReference type="Proteomes" id="UP000030752"/>
    </source>
</evidence>
<reference evidence="3 4" key="1">
    <citation type="submission" date="2013-03" db="EMBL/GenBank/DDBJ databases">
        <title>The Genome Sequence of Phialophora europaea CBS 101466.</title>
        <authorList>
            <consortium name="The Broad Institute Genomics Platform"/>
            <person name="Cuomo C."/>
            <person name="de Hoog S."/>
            <person name="Gorbushina A."/>
            <person name="Walker B."/>
            <person name="Young S.K."/>
            <person name="Zeng Q."/>
            <person name="Gargeya S."/>
            <person name="Fitzgerald M."/>
            <person name="Haas B."/>
            <person name="Abouelleil A."/>
            <person name="Allen A.W."/>
            <person name="Alvarado L."/>
            <person name="Arachchi H.M."/>
            <person name="Berlin A.M."/>
            <person name="Chapman S.B."/>
            <person name="Gainer-Dewar J."/>
            <person name="Goldberg J."/>
            <person name="Griggs A."/>
            <person name="Gujja S."/>
            <person name="Hansen M."/>
            <person name="Howarth C."/>
            <person name="Imamovic A."/>
            <person name="Ireland A."/>
            <person name="Larimer J."/>
            <person name="McCowan C."/>
            <person name="Murphy C."/>
            <person name="Pearson M."/>
            <person name="Poon T.W."/>
            <person name="Priest M."/>
            <person name="Roberts A."/>
            <person name="Saif S."/>
            <person name="Shea T."/>
            <person name="Sisk P."/>
            <person name="Sykes S."/>
            <person name="Wortman J."/>
            <person name="Nusbaum C."/>
            <person name="Birren B."/>
        </authorList>
    </citation>
    <scope>NUCLEOTIDE SEQUENCE [LARGE SCALE GENOMIC DNA]</scope>
    <source>
        <strain evidence="3 4">CBS 101466</strain>
    </source>
</reference>
<dbReference type="OrthoDB" id="20507at2759"/>
<sequence length="725" mass="78568">MAFKRSRQAFEADLQRQESPYVLYGTPLPPSDEMVRDDGSFVPVWKQEVTDDRGRKRLHGAFTGGYSAGYFNTVGSKEGWTPSNFVSSRNKGNNSLPARQQRAEDFMDEEDLREAEEARSLQTSDQFAGLGTTGNAQRGDAVTEIFRPAGETVGEKLLKRMGWKEGQGIGPRIRREANLGEGQFSTGQTHTFAPPDVPVLAFTQKNDLKGLGCGDADSSVSRKFNLASNYNKAVKKADEDDGEVPPQLSMSQFKSLAPTKPRKGGFGVGVLNDTGSDDEDPYSMGPKISYNRTIGGDKPVKKRKPPAANPTLRSKPLLAPKKLSGQQSILRRCHDGRLPLDGFMLGDSLDAMASLSLKSDKYKPPDVPAGWVSNIAPPADDNGTDDYVSTADAAKASNQTSKSRATALGETQLPGKSVFDYLSAAARDRLAAASGKTNLPPGLGEVPEGYQLPRSSHASLQDLVPVLDQDVALQALNRSSDSGGGWMPYAEDPLKRERYRTFLEIRAGLRPTGTGDEIPPRAEGMSMDDWVHELNEFARAAEVFKPVSGLMASRFTSSSSNSKQADGGNPADPDSLLTFKRQKPEDPAEAAAKMGMFGHMTRSMSNFYPPRLLCKRFGVPMPDISNRPPANEQPSTSLGTEDAVQTNASPFSSARYQDDEKAERAPHAPESAARRDQDISGATAADQVTRASVVDPEKNDALEQEKPSMALFKAVFGSDDEDEDE</sequence>
<feature type="compositionally biased region" description="Basic and acidic residues" evidence="1">
    <location>
        <begin position="695"/>
        <end position="706"/>
    </location>
</feature>
<feature type="region of interest" description="Disordered" evidence="1">
    <location>
        <begin position="619"/>
        <end position="725"/>
    </location>
</feature>
<feature type="domain" description="G-patch" evidence="2">
    <location>
        <begin position="150"/>
        <end position="170"/>
    </location>
</feature>
<dbReference type="GeneID" id="19976452"/>
<feature type="region of interest" description="Disordered" evidence="1">
    <location>
        <begin position="554"/>
        <end position="578"/>
    </location>
</feature>
<dbReference type="GO" id="GO:0006397">
    <property type="term" value="P:mRNA processing"/>
    <property type="evidence" value="ECO:0007669"/>
    <property type="project" value="InterPro"/>
</dbReference>
<proteinExistence type="predicted"/>
<dbReference type="InterPro" id="IPR011666">
    <property type="entry name" value="DUF1604"/>
</dbReference>
<dbReference type="PANTHER" id="PTHR13384">
    <property type="entry name" value="G PATCH DOMAIN-CONTAINING PROTEIN 1"/>
    <property type="match status" value="1"/>
</dbReference>
<protein>
    <recommendedName>
        <fullName evidence="2">G-patch domain-containing protein</fullName>
    </recommendedName>
</protein>
<evidence type="ECO:0000259" key="2">
    <source>
        <dbReference type="PROSITE" id="PS50174"/>
    </source>
</evidence>
<feature type="compositionally biased region" description="Polar residues" evidence="1">
    <location>
        <begin position="554"/>
        <end position="564"/>
    </location>
</feature>
<keyword evidence="4" id="KW-1185">Reference proteome</keyword>
<dbReference type="InParanoid" id="W2S9D5"/>
<dbReference type="Pfam" id="PF01585">
    <property type="entry name" value="G-patch"/>
    <property type="match status" value="1"/>
</dbReference>
<dbReference type="PROSITE" id="PS50174">
    <property type="entry name" value="G_PATCH"/>
    <property type="match status" value="1"/>
</dbReference>
<dbReference type="Proteomes" id="UP000030752">
    <property type="component" value="Unassembled WGS sequence"/>
</dbReference>
<dbReference type="PANTHER" id="PTHR13384:SF19">
    <property type="entry name" value="G PATCH DOMAIN-CONTAINING PROTEIN 1"/>
    <property type="match status" value="1"/>
</dbReference>
<gene>
    <name evidence="3" type="ORF">HMPREF1541_09113</name>
</gene>
<dbReference type="RefSeq" id="XP_008712010.1">
    <property type="nucleotide sequence ID" value="XM_008713788.1"/>
</dbReference>
<evidence type="ECO:0000256" key="1">
    <source>
        <dbReference type="SAM" id="MobiDB-lite"/>
    </source>
</evidence>
<dbReference type="eggNOG" id="KOG2138">
    <property type="taxonomic scope" value="Eukaryota"/>
</dbReference>
<dbReference type="GO" id="GO:0003723">
    <property type="term" value="F:RNA binding"/>
    <property type="evidence" value="ECO:0007669"/>
    <property type="project" value="TreeGrafter"/>
</dbReference>
<feature type="region of interest" description="Disordered" evidence="1">
    <location>
        <begin position="81"/>
        <end position="122"/>
    </location>
</feature>
<accession>W2S9D5</accession>
<dbReference type="Pfam" id="PF26093">
    <property type="entry name" value="HTH_TGH"/>
    <property type="match status" value="1"/>
</dbReference>
<dbReference type="HOGENOM" id="CLU_008613_3_0_1"/>
<dbReference type="GO" id="GO:0005634">
    <property type="term" value="C:nucleus"/>
    <property type="evidence" value="ECO:0007669"/>
    <property type="project" value="TreeGrafter"/>
</dbReference>
<evidence type="ECO:0000313" key="3">
    <source>
        <dbReference type="EMBL" id="ETN45282.1"/>
    </source>
</evidence>